<dbReference type="AlphaFoldDB" id="A0A2T2P257"/>
<reference evidence="2 3" key="1">
    <citation type="journal article" date="2018" name="Front. Microbiol.">
        <title>Genome-Wide Analysis of Corynespora cassiicola Leaf Fall Disease Putative Effectors.</title>
        <authorList>
            <person name="Lopez D."/>
            <person name="Ribeiro S."/>
            <person name="Label P."/>
            <person name="Fumanal B."/>
            <person name="Venisse J.S."/>
            <person name="Kohler A."/>
            <person name="de Oliveira R.R."/>
            <person name="Labutti K."/>
            <person name="Lipzen A."/>
            <person name="Lail K."/>
            <person name="Bauer D."/>
            <person name="Ohm R.A."/>
            <person name="Barry K.W."/>
            <person name="Spatafora J."/>
            <person name="Grigoriev I.V."/>
            <person name="Martin F.M."/>
            <person name="Pujade-Renaud V."/>
        </authorList>
    </citation>
    <scope>NUCLEOTIDE SEQUENCE [LARGE SCALE GENOMIC DNA]</scope>
    <source>
        <strain evidence="2 3">Philippines</strain>
    </source>
</reference>
<gene>
    <name evidence="2" type="ORF">BS50DRAFT_617182</name>
</gene>
<evidence type="ECO:0000313" key="2">
    <source>
        <dbReference type="EMBL" id="PSN71770.1"/>
    </source>
</evidence>
<proteinExistence type="predicted"/>
<accession>A0A2T2P257</accession>
<name>A0A2T2P257_CORCC</name>
<keyword evidence="3" id="KW-1185">Reference proteome</keyword>
<evidence type="ECO:0000313" key="3">
    <source>
        <dbReference type="Proteomes" id="UP000240883"/>
    </source>
</evidence>
<sequence>MHIYLKAKTKAPTGERSGGKQHETNTMTSPIGQGTSFPTASPAPDISQSLTKVYGQLTSRIEADTTSTHQAPLLITTERMGLILTHPDRVLEVQHVEYVSTQKITTVGVISAPSVLQITRTFDVEPLLLTEAEVIKWACLRVLLDGDESTFELAVYLESSAF</sequence>
<feature type="compositionally biased region" description="Polar residues" evidence="1">
    <location>
        <begin position="24"/>
        <end position="39"/>
    </location>
</feature>
<feature type="region of interest" description="Disordered" evidence="1">
    <location>
        <begin position="1"/>
        <end position="42"/>
    </location>
</feature>
<protein>
    <submittedName>
        <fullName evidence="2">Uncharacterized protein</fullName>
    </submittedName>
</protein>
<dbReference type="Proteomes" id="UP000240883">
    <property type="component" value="Unassembled WGS sequence"/>
</dbReference>
<evidence type="ECO:0000256" key="1">
    <source>
        <dbReference type="SAM" id="MobiDB-lite"/>
    </source>
</evidence>
<dbReference type="EMBL" id="KZ678130">
    <property type="protein sequence ID" value="PSN71770.1"/>
    <property type="molecule type" value="Genomic_DNA"/>
</dbReference>
<organism evidence="2 3">
    <name type="scientific">Corynespora cassiicola Philippines</name>
    <dbReference type="NCBI Taxonomy" id="1448308"/>
    <lineage>
        <taxon>Eukaryota</taxon>
        <taxon>Fungi</taxon>
        <taxon>Dikarya</taxon>
        <taxon>Ascomycota</taxon>
        <taxon>Pezizomycotina</taxon>
        <taxon>Dothideomycetes</taxon>
        <taxon>Pleosporomycetidae</taxon>
        <taxon>Pleosporales</taxon>
        <taxon>Corynesporascaceae</taxon>
        <taxon>Corynespora</taxon>
    </lineage>
</organism>